<name>A0A4U8UWP9_STECR</name>
<dbReference type="AlphaFoldDB" id="A0A4U8UWP9"/>
<organism evidence="1 2">
    <name type="scientific">Steinernema carpocapsae</name>
    <name type="common">Entomopathogenic nematode</name>
    <dbReference type="NCBI Taxonomy" id="34508"/>
    <lineage>
        <taxon>Eukaryota</taxon>
        <taxon>Metazoa</taxon>
        <taxon>Ecdysozoa</taxon>
        <taxon>Nematoda</taxon>
        <taxon>Chromadorea</taxon>
        <taxon>Rhabditida</taxon>
        <taxon>Tylenchina</taxon>
        <taxon>Panagrolaimomorpha</taxon>
        <taxon>Strongyloidoidea</taxon>
        <taxon>Steinernematidae</taxon>
        <taxon>Steinernema</taxon>
    </lineage>
</organism>
<protein>
    <submittedName>
        <fullName evidence="1">Uncharacterized protein</fullName>
    </submittedName>
</protein>
<comment type="caution">
    <text evidence="1">The sequence shown here is derived from an EMBL/GenBank/DDBJ whole genome shotgun (WGS) entry which is preliminary data.</text>
</comment>
<dbReference type="EMBL" id="AZBU02000001">
    <property type="protein sequence ID" value="TMS37846.1"/>
    <property type="molecule type" value="Genomic_DNA"/>
</dbReference>
<keyword evidence="2" id="KW-1185">Reference proteome</keyword>
<evidence type="ECO:0000313" key="2">
    <source>
        <dbReference type="Proteomes" id="UP000298663"/>
    </source>
</evidence>
<proteinExistence type="predicted"/>
<accession>A0A4U8UWP9</accession>
<gene>
    <name evidence="1" type="ORF">L596_004693</name>
</gene>
<dbReference type="Proteomes" id="UP000298663">
    <property type="component" value="Unassembled WGS sequence"/>
</dbReference>
<sequence length="75" mass="8585">MELGSKNTRRTLQVTQLIQERIRVVCVAPLGRFAEKSTTGNYGFESSWHSFNLGHGLCYDVACHVQLKRYSHDGW</sequence>
<reference evidence="1 2" key="2">
    <citation type="journal article" date="2019" name="G3 (Bethesda)">
        <title>Hybrid Assembly of the Genome of the Entomopathogenic Nematode Steinernema carpocapsae Identifies the X-Chromosome.</title>
        <authorList>
            <person name="Serra L."/>
            <person name="Macchietto M."/>
            <person name="Macias-Munoz A."/>
            <person name="McGill C.J."/>
            <person name="Rodriguez I.M."/>
            <person name="Rodriguez B."/>
            <person name="Murad R."/>
            <person name="Mortazavi A."/>
        </authorList>
    </citation>
    <scope>NUCLEOTIDE SEQUENCE [LARGE SCALE GENOMIC DNA]</scope>
    <source>
        <strain evidence="1 2">ALL</strain>
    </source>
</reference>
<reference evidence="1 2" key="1">
    <citation type="journal article" date="2015" name="Genome Biol.">
        <title>Comparative genomics of Steinernema reveals deeply conserved gene regulatory networks.</title>
        <authorList>
            <person name="Dillman A.R."/>
            <person name="Macchietto M."/>
            <person name="Porter C.F."/>
            <person name="Rogers A."/>
            <person name="Williams B."/>
            <person name="Antoshechkin I."/>
            <person name="Lee M.M."/>
            <person name="Goodwin Z."/>
            <person name="Lu X."/>
            <person name="Lewis E.E."/>
            <person name="Goodrich-Blair H."/>
            <person name="Stock S.P."/>
            <person name="Adams B.J."/>
            <person name="Sternberg P.W."/>
            <person name="Mortazavi A."/>
        </authorList>
    </citation>
    <scope>NUCLEOTIDE SEQUENCE [LARGE SCALE GENOMIC DNA]</scope>
    <source>
        <strain evidence="1 2">ALL</strain>
    </source>
</reference>
<evidence type="ECO:0000313" key="1">
    <source>
        <dbReference type="EMBL" id="TMS37846.1"/>
    </source>
</evidence>